<dbReference type="EMBL" id="JAFJMO010000001">
    <property type="protein sequence ID" value="KAJ8287610.1"/>
    <property type="molecule type" value="Genomic_DNA"/>
</dbReference>
<dbReference type="OrthoDB" id="9983389at2759"/>
<evidence type="ECO:0000256" key="8">
    <source>
        <dbReference type="SAM" id="Phobius"/>
    </source>
</evidence>
<feature type="transmembrane region" description="Helical" evidence="8">
    <location>
        <begin position="247"/>
        <end position="269"/>
    </location>
</feature>
<gene>
    <name evidence="11" type="ORF">COCON_G00002690</name>
</gene>
<dbReference type="Pfam" id="PF07686">
    <property type="entry name" value="V-set"/>
    <property type="match status" value="1"/>
</dbReference>
<evidence type="ECO:0000256" key="5">
    <source>
        <dbReference type="ARBA" id="ARBA00023180"/>
    </source>
</evidence>
<feature type="signal peptide" evidence="9">
    <location>
        <begin position="1"/>
        <end position="19"/>
    </location>
</feature>
<accession>A0A9Q1I887</accession>
<evidence type="ECO:0000256" key="9">
    <source>
        <dbReference type="SAM" id="SignalP"/>
    </source>
</evidence>
<dbReference type="GO" id="GO:0005102">
    <property type="term" value="F:signaling receptor binding"/>
    <property type="evidence" value="ECO:0007669"/>
    <property type="project" value="TreeGrafter"/>
</dbReference>
<evidence type="ECO:0000256" key="4">
    <source>
        <dbReference type="ARBA" id="ARBA00023157"/>
    </source>
</evidence>
<comment type="caution">
    <text evidence="11">The sequence shown here is derived from an EMBL/GenBank/DDBJ whole genome shotgun (WGS) entry which is preliminary data.</text>
</comment>
<dbReference type="SMART" id="SM00409">
    <property type="entry name" value="IG"/>
    <property type="match status" value="1"/>
</dbReference>
<dbReference type="InterPro" id="IPR007110">
    <property type="entry name" value="Ig-like_dom"/>
</dbReference>
<name>A0A9Q1I887_CONCO</name>
<sequence length="299" mass="33227">MRRLIFVVHLLTIVPVLHPEVSQEYLVYPVVAAPGSNITLSCFFPRSETDLLFNLIVVWVHGDDMVHSYYKATDNLEAQSPAYKGRSQLSPDQLAVGDASLRLTGVRASDHGMYTCDVANEQGRSKKQIFLAVAAAYREPELAIQTTCNSVILTFLSTLGFPQPTVLWRTKTGSDITNQSNTTMVLDEGGKHYEVVSEMVLKQSDPHNWTVTFEMRLELLNQSLSRSVSLRPLPDCCGMPLEPRNRLFLLVPLIPLLVLACLVIAVFWYKKCLSHGPGKVDDPVGTEPVAEEEATLAQE</sequence>
<evidence type="ECO:0000256" key="3">
    <source>
        <dbReference type="ARBA" id="ARBA00023136"/>
    </source>
</evidence>
<dbReference type="Proteomes" id="UP001152803">
    <property type="component" value="Unassembled WGS sequence"/>
</dbReference>
<dbReference type="GO" id="GO:0009897">
    <property type="term" value="C:external side of plasma membrane"/>
    <property type="evidence" value="ECO:0007669"/>
    <property type="project" value="TreeGrafter"/>
</dbReference>
<feature type="compositionally biased region" description="Acidic residues" evidence="7">
    <location>
        <begin position="289"/>
        <end position="299"/>
    </location>
</feature>
<keyword evidence="2 9" id="KW-0732">Signal</keyword>
<dbReference type="SUPFAM" id="SSF48726">
    <property type="entry name" value="Immunoglobulin"/>
    <property type="match status" value="1"/>
</dbReference>
<dbReference type="Gene3D" id="2.60.40.10">
    <property type="entry name" value="Immunoglobulins"/>
    <property type="match status" value="2"/>
</dbReference>
<organism evidence="11 12">
    <name type="scientific">Conger conger</name>
    <name type="common">Conger eel</name>
    <name type="synonym">Muraena conger</name>
    <dbReference type="NCBI Taxonomy" id="82655"/>
    <lineage>
        <taxon>Eukaryota</taxon>
        <taxon>Metazoa</taxon>
        <taxon>Chordata</taxon>
        <taxon>Craniata</taxon>
        <taxon>Vertebrata</taxon>
        <taxon>Euteleostomi</taxon>
        <taxon>Actinopterygii</taxon>
        <taxon>Neopterygii</taxon>
        <taxon>Teleostei</taxon>
        <taxon>Anguilliformes</taxon>
        <taxon>Congridae</taxon>
        <taxon>Conger</taxon>
    </lineage>
</organism>
<protein>
    <recommendedName>
        <fullName evidence="10">Ig-like domain-containing protein</fullName>
    </recommendedName>
</protein>
<dbReference type="InterPro" id="IPR036179">
    <property type="entry name" value="Ig-like_dom_sf"/>
</dbReference>
<dbReference type="PANTHER" id="PTHR24100:SF145">
    <property type="entry name" value="CD276 ANTIGEN"/>
    <property type="match status" value="1"/>
</dbReference>
<dbReference type="PROSITE" id="PS50835">
    <property type="entry name" value="IG_LIKE"/>
    <property type="match status" value="1"/>
</dbReference>
<keyword evidence="12" id="KW-1185">Reference proteome</keyword>
<dbReference type="GO" id="GO:0050863">
    <property type="term" value="P:regulation of T cell activation"/>
    <property type="evidence" value="ECO:0007669"/>
    <property type="project" value="UniProtKB-ARBA"/>
</dbReference>
<keyword evidence="4" id="KW-1015">Disulfide bond</keyword>
<evidence type="ECO:0000256" key="7">
    <source>
        <dbReference type="SAM" id="MobiDB-lite"/>
    </source>
</evidence>
<reference evidence="11" key="1">
    <citation type="journal article" date="2023" name="Science">
        <title>Genome structures resolve the early diversification of teleost fishes.</title>
        <authorList>
            <person name="Parey E."/>
            <person name="Louis A."/>
            <person name="Montfort J."/>
            <person name="Bouchez O."/>
            <person name="Roques C."/>
            <person name="Iampietro C."/>
            <person name="Lluch J."/>
            <person name="Castinel A."/>
            <person name="Donnadieu C."/>
            <person name="Desvignes T."/>
            <person name="Floi Bucao C."/>
            <person name="Jouanno E."/>
            <person name="Wen M."/>
            <person name="Mejri S."/>
            <person name="Dirks R."/>
            <person name="Jansen H."/>
            <person name="Henkel C."/>
            <person name="Chen W.J."/>
            <person name="Zahm M."/>
            <person name="Cabau C."/>
            <person name="Klopp C."/>
            <person name="Thompson A.W."/>
            <person name="Robinson-Rechavi M."/>
            <person name="Braasch I."/>
            <person name="Lecointre G."/>
            <person name="Bobe J."/>
            <person name="Postlethwait J.H."/>
            <person name="Berthelot C."/>
            <person name="Roest Crollius H."/>
            <person name="Guiguen Y."/>
        </authorList>
    </citation>
    <scope>NUCLEOTIDE SEQUENCE</scope>
    <source>
        <strain evidence="11">Concon-B</strain>
    </source>
</reference>
<dbReference type="InterPro" id="IPR050504">
    <property type="entry name" value="IgSF_BTN/MOG"/>
</dbReference>
<dbReference type="InterPro" id="IPR013106">
    <property type="entry name" value="Ig_V-set"/>
</dbReference>
<evidence type="ECO:0000256" key="2">
    <source>
        <dbReference type="ARBA" id="ARBA00022729"/>
    </source>
</evidence>
<keyword evidence="8" id="KW-0812">Transmembrane</keyword>
<keyword evidence="3 8" id="KW-0472">Membrane</keyword>
<dbReference type="PANTHER" id="PTHR24100">
    <property type="entry name" value="BUTYROPHILIN"/>
    <property type="match status" value="1"/>
</dbReference>
<feature type="domain" description="Ig-like" evidence="10">
    <location>
        <begin position="19"/>
        <end position="132"/>
    </location>
</feature>
<dbReference type="AlphaFoldDB" id="A0A9Q1I887"/>
<feature type="chain" id="PRO_5040213243" description="Ig-like domain-containing protein" evidence="9">
    <location>
        <begin position="20"/>
        <end position="299"/>
    </location>
</feature>
<evidence type="ECO:0000313" key="11">
    <source>
        <dbReference type="EMBL" id="KAJ8287610.1"/>
    </source>
</evidence>
<evidence type="ECO:0000313" key="12">
    <source>
        <dbReference type="Proteomes" id="UP001152803"/>
    </source>
</evidence>
<dbReference type="GO" id="GO:0050852">
    <property type="term" value="P:T cell receptor signaling pathway"/>
    <property type="evidence" value="ECO:0007669"/>
    <property type="project" value="TreeGrafter"/>
</dbReference>
<evidence type="ECO:0000256" key="6">
    <source>
        <dbReference type="ARBA" id="ARBA00023319"/>
    </source>
</evidence>
<dbReference type="InterPro" id="IPR003599">
    <property type="entry name" value="Ig_sub"/>
</dbReference>
<keyword evidence="8" id="KW-1133">Transmembrane helix</keyword>
<keyword evidence="6" id="KW-0393">Immunoglobulin domain</keyword>
<keyword evidence="5" id="KW-0325">Glycoprotein</keyword>
<dbReference type="FunFam" id="2.60.40.10:FF:000142">
    <property type="entry name" value="V-set domain-containing T-cell activation inhibitor 1"/>
    <property type="match status" value="1"/>
</dbReference>
<evidence type="ECO:0000259" key="10">
    <source>
        <dbReference type="PROSITE" id="PS50835"/>
    </source>
</evidence>
<proteinExistence type="predicted"/>
<dbReference type="InterPro" id="IPR013783">
    <property type="entry name" value="Ig-like_fold"/>
</dbReference>
<comment type="subcellular location">
    <subcellularLocation>
        <location evidence="1">Membrane</location>
    </subcellularLocation>
</comment>
<dbReference type="GO" id="GO:1903037">
    <property type="term" value="P:regulation of leukocyte cell-cell adhesion"/>
    <property type="evidence" value="ECO:0007669"/>
    <property type="project" value="UniProtKB-ARBA"/>
</dbReference>
<feature type="region of interest" description="Disordered" evidence="7">
    <location>
        <begin position="278"/>
        <end position="299"/>
    </location>
</feature>
<evidence type="ECO:0000256" key="1">
    <source>
        <dbReference type="ARBA" id="ARBA00004370"/>
    </source>
</evidence>
<dbReference type="GO" id="GO:0001817">
    <property type="term" value="P:regulation of cytokine production"/>
    <property type="evidence" value="ECO:0007669"/>
    <property type="project" value="TreeGrafter"/>
</dbReference>